<dbReference type="InterPro" id="IPR005584">
    <property type="entry name" value="DNA_gyrase_inhibitor_YacG"/>
</dbReference>
<evidence type="ECO:0000313" key="4">
    <source>
        <dbReference type="EMBL" id="SMB79033.1"/>
    </source>
</evidence>
<feature type="binding site" evidence="3">
    <location>
        <position position="33"/>
    </location>
    <ligand>
        <name>Zn(2+)</name>
        <dbReference type="ChEBI" id="CHEBI:29105"/>
    </ligand>
</feature>
<dbReference type="GO" id="GO:0006355">
    <property type="term" value="P:regulation of DNA-templated transcription"/>
    <property type="evidence" value="ECO:0007669"/>
    <property type="project" value="InterPro"/>
</dbReference>
<dbReference type="GO" id="GO:0008657">
    <property type="term" value="F:DNA topoisomerase type II (double strand cut, ATP-hydrolyzing) inhibitor activity"/>
    <property type="evidence" value="ECO:0007669"/>
    <property type="project" value="UniProtKB-UniRule"/>
</dbReference>
<dbReference type="Gene3D" id="3.30.50.10">
    <property type="entry name" value="Erythroid Transcription Factor GATA-1, subunit A"/>
    <property type="match status" value="1"/>
</dbReference>
<sequence length="71" mass="8059">MKNEITRVPCPICHKAVEWSENSPFRPFCSKRCQLIDLGEWANEEKAISAGSADFATDDTFSNDGQDWVKH</sequence>
<dbReference type="PANTHER" id="PTHR36150">
    <property type="entry name" value="DNA GYRASE INHIBITOR YACG"/>
    <property type="match status" value="1"/>
</dbReference>
<organism evidence="4 5">
    <name type="scientific">Pasteurella testudinis DSM 23072</name>
    <dbReference type="NCBI Taxonomy" id="1122938"/>
    <lineage>
        <taxon>Bacteria</taxon>
        <taxon>Pseudomonadati</taxon>
        <taxon>Pseudomonadota</taxon>
        <taxon>Gammaproteobacteria</taxon>
        <taxon>Pasteurellales</taxon>
        <taxon>Pasteurellaceae</taxon>
        <taxon>Pasteurella</taxon>
    </lineage>
</organism>
<dbReference type="Pfam" id="PF03884">
    <property type="entry name" value="YacG"/>
    <property type="match status" value="1"/>
</dbReference>
<evidence type="ECO:0000313" key="5">
    <source>
        <dbReference type="Proteomes" id="UP000192408"/>
    </source>
</evidence>
<accession>A0A1W1UDC2</accession>
<evidence type="ECO:0000256" key="2">
    <source>
        <dbReference type="ARBA" id="ARBA00022833"/>
    </source>
</evidence>
<feature type="binding site" evidence="3">
    <location>
        <position position="13"/>
    </location>
    <ligand>
        <name>Zn(2+)</name>
        <dbReference type="ChEBI" id="CHEBI:29105"/>
    </ligand>
</feature>
<evidence type="ECO:0000256" key="3">
    <source>
        <dbReference type="HAMAP-Rule" id="MF_00649"/>
    </source>
</evidence>
<dbReference type="InterPro" id="IPR013088">
    <property type="entry name" value="Znf_NHR/GATA"/>
</dbReference>
<feature type="binding site" evidence="3">
    <location>
        <position position="10"/>
    </location>
    <ligand>
        <name>Zn(2+)</name>
        <dbReference type="ChEBI" id="CHEBI:29105"/>
    </ligand>
</feature>
<comment type="subunit">
    <text evidence="3">Interacts with GyrB.</text>
</comment>
<comment type="similarity">
    <text evidence="3">Belongs to the DNA gyrase inhibitor YacG family.</text>
</comment>
<dbReference type="NCBIfam" id="NF001638">
    <property type="entry name" value="PRK00418.1"/>
    <property type="match status" value="1"/>
</dbReference>
<dbReference type="Proteomes" id="UP000192408">
    <property type="component" value="Unassembled WGS sequence"/>
</dbReference>
<protein>
    <recommendedName>
        <fullName evidence="3">DNA gyrase inhibitor YacG</fullName>
    </recommendedName>
</protein>
<keyword evidence="1 3" id="KW-0479">Metal-binding</keyword>
<comment type="cofactor">
    <cofactor evidence="3">
        <name>Zn(2+)</name>
        <dbReference type="ChEBI" id="CHEBI:29105"/>
    </cofactor>
    <text evidence="3">Binds 1 zinc ion.</text>
</comment>
<evidence type="ECO:0000256" key="1">
    <source>
        <dbReference type="ARBA" id="ARBA00022723"/>
    </source>
</evidence>
<dbReference type="GO" id="GO:0008270">
    <property type="term" value="F:zinc ion binding"/>
    <property type="evidence" value="ECO:0007669"/>
    <property type="project" value="UniProtKB-UniRule"/>
</dbReference>
<proteinExistence type="inferred from homology"/>
<dbReference type="HAMAP" id="MF_00649">
    <property type="entry name" value="DNA_gyrase_inhibitor_YacG"/>
    <property type="match status" value="1"/>
</dbReference>
<dbReference type="SUPFAM" id="SSF57716">
    <property type="entry name" value="Glucocorticoid receptor-like (DNA-binding domain)"/>
    <property type="match status" value="1"/>
</dbReference>
<dbReference type="EMBL" id="FWWV01000001">
    <property type="protein sequence ID" value="SMB79033.1"/>
    <property type="molecule type" value="Genomic_DNA"/>
</dbReference>
<keyword evidence="5" id="KW-1185">Reference proteome</keyword>
<feature type="binding site" evidence="3">
    <location>
        <position position="29"/>
    </location>
    <ligand>
        <name>Zn(2+)</name>
        <dbReference type="ChEBI" id="CHEBI:29105"/>
    </ligand>
</feature>
<gene>
    <name evidence="3" type="primary">yacG</name>
    <name evidence="4" type="ORF">SAMN05660772_00293</name>
</gene>
<keyword evidence="2 3" id="KW-0862">Zinc</keyword>
<dbReference type="RefSeq" id="WP_084255580.1">
    <property type="nucleotide sequence ID" value="NZ_FWWV01000001.1"/>
</dbReference>
<comment type="function">
    <text evidence="3">Inhibits all the catalytic activities of DNA gyrase by preventing its interaction with DNA. Acts by binding directly to the C-terminal domain of GyrB, which probably disrupts DNA binding by the gyrase.</text>
</comment>
<reference evidence="5" key="1">
    <citation type="submission" date="2017-04" db="EMBL/GenBank/DDBJ databases">
        <authorList>
            <person name="Varghese N."/>
            <person name="Submissions S."/>
        </authorList>
    </citation>
    <scope>NUCLEOTIDE SEQUENCE [LARGE SCALE GENOMIC DNA]</scope>
    <source>
        <strain evidence="5">DSM 23072</strain>
    </source>
</reference>
<dbReference type="STRING" id="1122938.SAMN05660772_00293"/>
<name>A0A1W1UDC2_9PAST</name>
<dbReference type="AlphaFoldDB" id="A0A1W1UDC2"/>
<dbReference type="PANTHER" id="PTHR36150:SF1">
    <property type="entry name" value="DNA GYRASE INHIBITOR YACG"/>
    <property type="match status" value="1"/>
</dbReference>